<dbReference type="EC" id="3.5.2.3" evidence="6"/>
<evidence type="ECO:0000256" key="2">
    <source>
        <dbReference type="ARBA" id="ARBA00010286"/>
    </source>
</evidence>
<dbReference type="InterPro" id="IPR011059">
    <property type="entry name" value="Metal-dep_hydrolase_composite"/>
</dbReference>
<evidence type="ECO:0000313" key="9">
    <source>
        <dbReference type="Proteomes" id="UP001078443"/>
    </source>
</evidence>
<feature type="binding site" evidence="6">
    <location>
        <position position="253"/>
    </location>
    <ligand>
        <name>substrate</name>
    </ligand>
</feature>
<evidence type="ECO:0000256" key="3">
    <source>
        <dbReference type="ARBA" id="ARBA00022723"/>
    </source>
</evidence>
<dbReference type="PANTHER" id="PTHR43668">
    <property type="entry name" value="ALLANTOINASE"/>
    <property type="match status" value="1"/>
</dbReference>
<reference evidence="8" key="1">
    <citation type="submission" date="2022-12" db="EMBL/GenBank/DDBJ databases">
        <authorList>
            <person name="Wang J."/>
        </authorList>
    </citation>
    <scope>NUCLEOTIDE SEQUENCE</scope>
    <source>
        <strain evidence="8">HY-45-18</strain>
    </source>
</reference>
<evidence type="ECO:0000256" key="6">
    <source>
        <dbReference type="HAMAP-Rule" id="MF_00220"/>
    </source>
</evidence>
<keyword evidence="4 6" id="KW-0378">Hydrolase</keyword>
<dbReference type="HAMAP" id="MF_00220_B">
    <property type="entry name" value="PyrC_classI_B"/>
    <property type="match status" value="1"/>
</dbReference>
<dbReference type="InterPro" id="IPR002195">
    <property type="entry name" value="Dihydroorotase_CS"/>
</dbReference>
<dbReference type="SUPFAM" id="SSF51338">
    <property type="entry name" value="Composite domain of metallo-dependent hydrolases"/>
    <property type="match status" value="1"/>
</dbReference>
<sequence>MEVLIKNVRVVDWAQDFYGDIYVNEGKIFEIGKNLDKNCEIIDGKGKVLLPGFVDMHAHFREPGFTHKENILTGSMAAVRGGYTMVNLMANTNPVCSDMETVNYVIDKVNKVGLVDAHQVVSITKNLDGKDLSHLEKIDSKVKFISDDGKGVADNKIMFEAMIKAKDKNLIVISHAENPEMSNIDMRMAENMMTWRDISLAKFTGCELHMAHVSTKEAMHDVIEAKKQGASVTCEVTPHHLALTEDDVEYRVNPPIRNKEDVEFLIKSIKEGFVDVIATDHAPHTYEDKIKGSPGISGIETSFSVCYTKLVKKENILLSRLSELMSKRPAEIMGVSKGQIAIGYDADLVLVDLEKEYIISSEEFVSKGKNSPFNKKKVYGEILMTIKGGKTVYSK</sequence>
<feature type="binding site" evidence="6">
    <location>
        <position position="284"/>
    </location>
    <ligand>
        <name>substrate</name>
    </ligand>
</feature>
<dbReference type="Proteomes" id="UP001078443">
    <property type="component" value="Unassembled WGS sequence"/>
</dbReference>
<dbReference type="InterPro" id="IPR032466">
    <property type="entry name" value="Metal_Hydrolase"/>
</dbReference>
<feature type="binding site" evidence="6">
    <location>
        <position position="59"/>
    </location>
    <ligand>
        <name>Zn(2+)</name>
        <dbReference type="ChEBI" id="CHEBI:29105"/>
        <label>1</label>
    </ligand>
</feature>
<dbReference type="InterPro" id="IPR006680">
    <property type="entry name" value="Amidohydro-rel"/>
</dbReference>
<dbReference type="PROSITE" id="PS00482">
    <property type="entry name" value="DIHYDROOROTASE_1"/>
    <property type="match status" value="1"/>
</dbReference>
<evidence type="ECO:0000256" key="4">
    <source>
        <dbReference type="ARBA" id="ARBA00022801"/>
    </source>
</evidence>
<comment type="similarity">
    <text evidence="2 6">Belongs to the metallo-dependent hydrolases superfamily. DHOase family. Class I DHOase subfamily.</text>
</comment>
<comment type="caution">
    <text evidence="8">The sequence shown here is derived from an EMBL/GenBank/DDBJ whole genome shotgun (WGS) entry which is preliminary data.</text>
</comment>
<evidence type="ECO:0000313" key="8">
    <source>
        <dbReference type="EMBL" id="MCY6484431.1"/>
    </source>
</evidence>
<dbReference type="NCBIfam" id="TIGR00857">
    <property type="entry name" value="pyrC_multi"/>
    <property type="match status" value="1"/>
</dbReference>
<feature type="binding site" evidence="6">
    <location>
        <begin position="294"/>
        <end position="295"/>
    </location>
    <ligand>
        <name>substrate</name>
    </ligand>
</feature>
<feature type="binding site" evidence="6">
    <location>
        <position position="148"/>
    </location>
    <ligand>
        <name>Zn(2+)</name>
        <dbReference type="ChEBI" id="CHEBI:29105"/>
        <label>2</label>
    </ligand>
</feature>
<protein>
    <recommendedName>
        <fullName evidence="6">Dihydroorotase</fullName>
        <shortName evidence="6">DHOase</shortName>
        <ecNumber evidence="6">3.5.2.3</ecNumber>
    </recommendedName>
</protein>
<name>A0ABT4CZL1_9CLOT</name>
<comment type="pathway">
    <text evidence="6">Pyrimidine metabolism; UMP biosynthesis via de novo pathway; (S)-dihydroorotate from bicarbonate: step 3/3.</text>
</comment>
<keyword evidence="3 6" id="KW-0479">Metal-binding</keyword>
<keyword evidence="6" id="KW-0862">Zinc</keyword>
<dbReference type="InterPro" id="IPR004722">
    <property type="entry name" value="DHOase"/>
</dbReference>
<comment type="catalytic activity">
    <reaction evidence="6">
        <text>(S)-dihydroorotate + H2O = N-carbamoyl-L-aspartate + H(+)</text>
        <dbReference type="Rhea" id="RHEA:24296"/>
        <dbReference type="ChEBI" id="CHEBI:15377"/>
        <dbReference type="ChEBI" id="CHEBI:15378"/>
        <dbReference type="ChEBI" id="CHEBI:30864"/>
        <dbReference type="ChEBI" id="CHEBI:32814"/>
        <dbReference type="EC" id="3.5.2.3"/>
    </reaction>
</comment>
<proteinExistence type="inferred from homology"/>
<comment type="cofactor">
    <cofactor evidence="6">
        <name>Zn(2+)</name>
        <dbReference type="ChEBI" id="CHEBI:29105"/>
    </cofactor>
    <text evidence="6">Binds 2 Zn(2+) ions per subunit.</text>
</comment>
<evidence type="ECO:0000256" key="5">
    <source>
        <dbReference type="ARBA" id="ARBA00022975"/>
    </source>
</evidence>
<dbReference type="SUPFAM" id="SSF51556">
    <property type="entry name" value="Metallo-dependent hydrolases"/>
    <property type="match status" value="1"/>
</dbReference>
<accession>A0ABT4CZL1</accession>
<feature type="binding site" evidence="6">
    <location>
        <position position="175"/>
    </location>
    <ligand>
        <name>Zn(2+)</name>
        <dbReference type="ChEBI" id="CHEBI:29105"/>
        <label>2</label>
    </ligand>
</feature>
<comment type="function">
    <text evidence="1 6">Catalyzes the reversible cyclization of carbamoyl aspartate to dihydroorotate.</text>
</comment>
<dbReference type="RefSeq" id="WP_268040733.1">
    <property type="nucleotide sequence ID" value="NZ_JAPQER010000003.1"/>
</dbReference>
<dbReference type="Pfam" id="PF01979">
    <property type="entry name" value="Amidohydro_1"/>
    <property type="match status" value="1"/>
</dbReference>
<feature type="binding site" evidence="6">
    <location>
        <position position="57"/>
    </location>
    <ligand>
        <name>Zn(2+)</name>
        <dbReference type="ChEBI" id="CHEBI:29105"/>
        <label>1</label>
    </ligand>
</feature>
<dbReference type="PANTHER" id="PTHR43668:SF2">
    <property type="entry name" value="ALLANTOINASE"/>
    <property type="match status" value="1"/>
</dbReference>
<dbReference type="InterPro" id="IPR050138">
    <property type="entry name" value="DHOase/Allantoinase_Hydrolase"/>
</dbReference>
<gene>
    <name evidence="6" type="primary">pyrC</name>
    <name evidence="8" type="ORF">OW763_08780</name>
</gene>
<keyword evidence="9" id="KW-1185">Reference proteome</keyword>
<evidence type="ECO:0000259" key="7">
    <source>
        <dbReference type="Pfam" id="PF01979"/>
    </source>
</evidence>
<feature type="binding site" evidence="6">
    <location>
        <begin position="59"/>
        <end position="61"/>
    </location>
    <ligand>
        <name>substrate</name>
    </ligand>
</feature>
<feature type="domain" description="Amidohydrolase-related" evidence="7">
    <location>
        <begin position="48"/>
        <end position="392"/>
    </location>
</feature>
<dbReference type="Gene3D" id="3.20.20.140">
    <property type="entry name" value="Metal-dependent hydrolases"/>
    <property type="match status" value="1"/>
</dbReference>
<organism evidence="8 9">
    <name type="scientific">Clostridium aestuarii</name>
    <dbReference type="NCBI Taxonomy" id="338193"/>
    <lineage>
        <taxon>Bacteria</taxon>
        <taxon>Bacillati</taxon>
        <taxon>Bacillota</taxon>
        <taxon>Clostridia</taxon>
        <taxon>Eubacteriales</taxon>
        <taxon>Clostridiaceae</taxon>
        <taxon>Clostridium</taxon>
    </lineage>
</organism>
<feature type="active site" evidence="6">
    <location>
        <position position="280"/>
    </location>
</feature>
<dbReference type="CDD" id="cd01317">
    <property type="entry name" value="DHOase_IIa"/>
    <property type="match status" value="1"/>
</dbReference>
<feature type="binding site" evidence="6">
    <location>
        <position position="212"/>
    </location>
    <ligand>
        <name>Zn(2+)</name>
        <dbReference type="ChEBI" id="CHEBI:29105"/>
        <label>2</label>
    </ligand>
</feature>
<dbReference type="PROSITE" id="PS00483">
    <property type="entry name" value="DIHYDROOROTASE_2"/>
    <property type="match status" value="1"/>
</dbReference>
<dbReference type="EMBL" id="JAPQER010000003">
    <property type="protein sequence ID" value="MCY6484431.1"/>
    <property type="molecule type" value="Genomic_DNA"/>
</dbReference>
<evidence type="ECO:0000256" key="1">
    <source>
        <dbReference type="ARBA" id="ARBA00002368"/>
    </source>
</evidence>
<keyword evidence="5 6" id="KW-0665">Pyrimidine biosynthesis</keyword>
<feature type="binding site" evidence="6">
    <location>
        <position position="148"/>
    </location>
    <ligand>
        <name>Zn(2+)</name>
        <dbReference type="ChEBI" id="CHEBI:29105"/>
        <label>1</label>
    </ligand>
</feature>
<feature type="binding site" evidence="6">
    <location>
        <position position="280"/>
    </location>
    <ligand>
        <name>Zn(2+)</name>
        <dbReference type="ChEBI" id="CHEBI:29105"/>
        <label>1</label>
    </ligand>
</feature>
<feature type="binding site" evidence="6">
    <location>
        <position position="91"/>
    </location>
    <ligand>
        <name>substrate</name>
    </ligand>
</feature>